<dbReference type="Proteomes" id="UP000184277">
    <property type="component" value="Unassembled WGS sequence"/>
</dbReference>
<reference evidence="7 10" key="3">
    <citation type="submission" date="2018-04" db="EMBL/GenBank/DDBJ databases">
        <title>Draft Genomic Sequencing Of Potential Extraintestinal Pathogenic Escherichia coli B8S56 Isolated from Retail Chicken Skin.</title>
        <authorList>
            <person name="Xu A."/>
            <person name="Tilman S."/>
            <person name="Wisser-Parker K."/>
            <person name="Scullen O.J."/>
            <person name="Sommers C."/>
        </authorList>
    </citation>
    <scope>NUCLEOTIDE SEQUENCE [LARGE SCALE GENOMIC DNA]</scope>
    <source>
        <strain evidence="7 10">B8S56</strain>
    </source>
</reference>
<organism evidence="7 10">
    <name type="scientific">Escherichia coli</name>
    <dbReference type="NCBI Taxonomy" id="562"/>
    <lineage>
        <taxon>Bacteria</taxon>
        <taxon>Pseudomonadati</taxon>
        <taxon>Pseudomonadota</taxon>
        <taxon>Gammaproteobacteria</taxon>
        <taxon>Enterobacterales</taxon>
        <taxon>Enterobacteriaceae</taxon>
        <taxon>Escherichia</taxon>
    </lineage>
</organism>
<dbReference type="RefSeq" id="WP_032144081.1">
    <property type="nucleotide sequence ID" value="NZ_AP021935.1"/>
</dbReference>
<dbReference type="Proteomes" id="UP000245761">
    <property type="component" value="Unassembled WGS sequence"/>
</dbReference>
<dbReference type="AlphaFoldDB" id="A0A0D8WAK7"/>
<reference evidence="2" key="2">
    <citation type="journal article" date="2018" name="Genome Biol.">
        <title>SKESA: strategic k-mer extension for scrupulous assemblies.</title>
        <authorList>
            <person name="Souvorov A."/>
            <person name="Agarwala R."/>
            <person name="Lipman D.J."/>
        </authorList>
    </citation>
    <scope>NUCLEOTIDE SEQUENCE [LARGE SCALE GENOMIC DNA]</scope>
    <source>
        <strain evidence="2">EC00618</strain>
    </source>
</reference>
<dbReference type="EMBL" id="RNLZ01000067">
    <property type="protein sequence ID" value="MGE16543.1"/>
    <property type="molecule type" value="Genomic_DNA"/>
</dbReference>
<evidence type="ECO:0000313" key="12">
    <source>
        <dbReference type="Proteomes" id="UP000321299"/>
    </source>
</evidence>
<evidence type="ECO:0000313" key="13">
    <source>
        <dbReference type="Proteomes" id="UP000486847"/>
    </source>
</evidence>
<dbReference type="Proteomes" id="UP000321299">
    <property type="component" value="Chromosome"/>
</dbReference>
<dbReference type="NCBIfam" id="NF011344">
    <property type="entry name" value="PRK14761.1"/>
    <property type="match status" value="1"/>
</dbReference>
<dbReference type="EMBL" id="CP042615">
    <property type="protein sequence ID" value="QED75972.1"/>
    <property type="molecule type" value="Genomic_DNA"/>
</dbReference>
<reference evidence="6 9" key="1">
    <citation type="submission" date="2016-10" db="EMBL/GenBank/DDBJ databases">
        <title>Comprehensive resistome analysis reveals the prevalence of NDM and MCR-1 in Chinese poultry production.</title>
        <authorList>
            <person name="Wang Y."/>
            <person name="Zhang R."/>
            <person name="Li J."/>
            <person name="Wu Z."/>
            <person name="Wenjuan Y."/>
            <person name="Schwarz S."/>
            <person name="Tyrrell J."/>
            <person name="Zheng Y."/>
            <person name="Wang S."/>
            <person name="Shen Z."/>
            <person name="Liu Z."/>
            <person name="Lei L."/>
            <person name="Li M."/>
            <person name="Zhang Q."/>
            <person name="Wu C."/>
            <person name="Zhang Q."/>
            <person name="Wu Y."/>
            <person name="Walsh T."/>
            <person name="Shen J."/>
        </authorList>
    </citation>
    <scope>NUCLEOTIDE SEQUENCE [LARGE SCALE GENOMIC DNA]</scope>
    <source>
        <strain evidence="6 9">570</strain>
    </source>
</reference>
<reference evidence="3" key="9">
    <citation type="submission" date="2023-07" db="EMBL/GenBank/DDBJ databases">
        <title>High risk of intestinal colonization with ESBL-producing Escherichia coli among soldiers of military contingents in specific geographic regions.</title>
        <authorList>
            <person name="Literacka E."/>
        </authorList>
    </citation>
    <scope>NUCLEOTIDE SEQUENCE</scope>
    <source>
        <strain evidence="3">66</strain>
    </source>
</reference>
<evidence type="ECO:0000313" key="8">
    <source>
        <dbReference type="EMBL" id="QED75972.1"/>
    </source>
</evidence>
<evidence type="ECO:0000313" key="1">
    <source>
        <dbReference type="EMBL" id="EFE8672344.1"/>
    </source>
</evidence>
<evidence type="ECO:0000313" key="5">
    <source>
        <dbReference type="EMBL" id="MTE89853.1"/>
    </source>
</evidence>
<evidence type="ECO:0000313" key="11">
    <source>
        <dbReference type="Proteomes" id="UP000272336"/>
    </source>
</evidence>
<dbReference type="EMBL" id="MOKI01000038">
    <property type="protein sequence ID" value="OJR53446.1"/>
    <property type="molecule type" value="Genomic_DNA"/>
</dbReference>
<name>A0A0D8WAK7_ECOLX</name>
<dbReference type="Proteomes" id="UP000533482">
    <property type="component" value="Unassembled WGS sequence"/>
</dbReference>
<dbReference type="Proteomes" id="UP001173661">
    <property type="component" value="Unassembled WGS sequence"/>
</dbReference>
<evidence type="ECO:0000313" key="6">
    <source>
        <dbReference type="EMBL" id="OJR53446.1"/>
    </source>
</evidence>
<reference evidence="8 12" key="5">
    <citation type="submission" date="2019-08" db="EMBL/GenBank/DDBJ databases">
        <title>Plasmid- and chromosome-located mcr-3 in mcr-1-positive Escherichia coli from diseased swine, Taiwan.</title>
        <authorList>
            <person name="Hsu C.-Y."/>
            <person name="Huang W.-C."/>
            <person name="Lauderdale T.-L."/>
        </authorList>
    </citation>
    <scope>NUCLEOTIDE SEQUENCE [LARGE SCALE GENOMIC DNA]</scope>
    <source>
        <strain evidence="8 12">NCYU-26-73</strain>
    </source>
</reference>
<dbReference type="EMBL" id="AASOHJ010000004">
    <property type="protein sequence ID" value="EFE8672344.1"/>
    <property type="molecule type" value="Genomic_DNA"/>
</dbReference>
<evidence type="ECO:0000313" key="2">
    <source>
        <dbReference type="EMBL" id="HAJ0836144.1"/>
    </source>
</evidence>
<evidence type="ECO:0000313" key="3">
    <source>
        <dbReference type="EMBL" id="MDO2575322.1"/>
    </source>
</evidence>
<proteinExistence type="predicted"/>
<dbReference type="EMBL" id="DABGYN010000041">
    <property type="protein sequence ID" value="HAJ0836144.1"/>
    <property type="molecule type" value="Genomic_DNA"/>
</dbReference>
<gene>
    <name evidence="3" type="primary">uof</name>
    <name evidence="6" type="ORF">BK383_18150</name>
    <name evidence="4" type="ORF">D9D43_23750</name>
    <name evidence="7" type="ORF">DD762_22865</name>
    <name evidence="1" type="ORF">F7N46_04165</name>
    <name evidence="5" type="ORF">F9B07_13570</name>
    <name evidence="8" type="ORF">FTV93_10950</name>
    <name evidence="2" type="ORF">HL563_20845</name>
    <name evidence="3" type="ORF">Q2V20_14355</name>
</gene>
<evidence type="ECO:0000313" key="4">
    <source>
        <dbReference type="EMBL" id="MGE16543.1"/>
    </source>
</evidence>
<sequence>MIRIISRANSVTSRNEVNRLVTGQIPHD</sequence>
<evidence type="ECO:0000313" key="10">
    <source>
        <dbReference type="Proteomes" id="UP000245761"/>
    </source>
</evidence>
<reference evidence="2" key="7">
    <citation type="submission" date="2019-09" db="EMBL/GenBank/DDBJ databases">
        <authorList>
            <consortium name="NCBI Pathogen Detection Project"/>
        </authorList>
    </citation>
    <scope>NUCLEOTIDE SEQUENCE</scope>
    <source>
        <strain evidence="2">EC00618</strain>
    </source>
</reference>
<protein>
    <submittedName>
        <fullName evidence="1 7">Fur leader peptide</fullName>
    </submittedName>
</protein>
<reference evidence="5 13" key="8">
    <citation type="submission" date="2019-10" db="EMBL/GenBank/DDBJ databases">
        <title>Comparative genomic analysis of antimicrobial resistant Escherichia coli of diverse origin.</title>
        <authorList>
            <person name="Ghatak S."/>
            <person name="Milton A.P."/>
            <person name="Rhetso K."/>
            <person name="Purkait D."/>
            <person name="Das S."/>
            <person name="Puro K.-U."/>
            <person name="Shakuntala I."/>
            <person name="Sen A."/>
            <person name="Sanjukta R."/>
            <person name="Priya G.B."/>
            <person name="Mawlong M."/>
            <person name="Lyngdoh V."/>
            <person name="Rynghang J."/>
            <person name="Mawphlang B.L."/>
        </authorList>
    </citation>
    <scope>NUCLEOTIDE SEQUENCE [LARGE SCALE GENOMIC DNA]</scope>
    <source>
        <strain evidence="5 13">SE161</strain>
    </source>
</reference>
<dbReference type="Proteomes" id="UP000272336">
    <property type="component" value="Unassembled WGS sequence"/>
</dbReference>
<dbReference type="Proteomes" id="UP000486847">
    <property type="component" value="Unassembled WGS sequence"/>
</dbReference>
<dbReference type="EMBL" id="JAUKXU010000011">
    <property type="protein sequence ID" value="MDO2575322.1"/>
    <property type="molecule type" value="Genomic_DNA"/>
</dbReference>
<evidence type="ECO:0000313" key="9">
    <source>
        <dbReference type="Proteomes" id="UP000184277"/>
    </source>
</evidence>
<accession>A0A0D8WAK7</accession>
<reference evidence="8 12" key="6">
    <citation type="submission" date="2019-08" db="EMBL/GenBank/DDBJ databases">
        <authorList>
            <person name="Chen F.-J."/>
            <person name="Wu H.-C."/>
            <person name="Liao Y.-C."/>
            <person name="Kuo S.-C."/>
        </authorList>
    </citation>
    <scope>NUCLEOTIDE SEQUENCE [LARGE SCALE GENOMIC DNA]</scope>
    <source>
        <strain evidence="8 12">NCYU-26-73</strain>
    </source>
</reference>
<reference evidence="4 11" key="4">
    <citation type="submission" date="2018-10" db="EMBL/GenBank/DDBJ databases">
        <authorList>
            <consortium name="NARMS: The National Antimicrobial Resistance Monitoring System"/>
        </authorList>
    </citation>
    <scope>NUCLEOTIDE SEQUENCE [LARGE SCALE GENOMIC DNA]</scope>
    <source>
        <strain evidence="4 11">CVM N17EC0060</strain>
        <strain evidence="1 14">FSIS11923834</strain>
    </source>
</reference>
<evidence type="ECO:0000313" key="14">
    <source>
        <dbReference type="Proteomes" id="UP000533482"/>
    </source>
</evidence>
<dbReference type="EMBL" id="QEMT01000057">
    <property type="protein sequence ID" value="PWH57867.1"/>
    <property type="molecule type" value="Genomic_DNA"/>
</dbReference>
<evidence type="ECO:0000313" key="7">
    <source>
        <dbReference type="EMBL" id="PWH57867.1"/>
    </source>
</evidence>
<dbReference type="EMBL" id="WCEW01000014">
    <property type="protein sequence ID" value="MTE89853.1"/>
    <property type="molecule type" value="Genomic_DNA"/>
</dbReference>